<gene>
    <name evidence="1" type="ORF">DERF_005043</name>
</gene>
<protein>
    <submittedName>
        <fullName evidence="1">Uncharacterized protein</fullName>
    </submittedName>
</protein>
<evidence type="ECO:0000313" key="1">
    <source>
        <dbReference type="EMBL" id="KAH9521379.1"/>
    </source>
</evidence>
<name>A0A922L664_DERFA</name>
<reference evidence="1" key="2">
    <citation type="journal article" date="2022" name="Res Sq">
        <title>Comparative Genomics Reveals Insights into the Divergent Evolution of Astigmatic Mites and Household Pest Adaptations.</title>
        <authorList>
            <person name="Xiong Q."/>
            <person name="Wan A.T.-Y."/>
            <person name="Liu X.-Y."/>
            <person name="Fung C.S.-H."/>
            <person name="Xiao X."/>
            <person name="Malainual N."/>
            <person name="Hou J."/>
            <person name="Wang L."/>
            <person name="Wang M."/>
            <person name="Yang K."/>
            <person name="Cui Y."/>
            <person name="Leung E."/>
            <person name="Nong W."/>
            <person name="Shin S.-K."/>
            <person name="Au S."/>
            <person name="Jeong K.Y."/>
            <person name="Chew F.T."/>
            <person name="Hui J."/>
            <person name="Leung T.F."/>
            <person name="Tungtrongchitr A."/>
            <person name="Zhong N."/>
            <person name="Liu Z."/>
            <person name="Tsui S."/>
        </authorList>
    </citation>
    <scope>NUCLEOTIDE SEQUENCE</scope>
    <source>
        <strain evidence="1">Derf</strain>
        <tissue evidence="1">Whole organism</tissue>
    </source>
</reference>
<dbReference type="Proteomes" id="UP000790347">
    <property type="component" value="Unassembled WGS sequence"/>
</dbReference>
<accession>A0A922L664</accession>
<keyword evidence="2" id="KW-1185">Reference proteome</keyword>
<sequence>MYVQVIYFGPSACDTHAGNGPGRFGQRYPCEAALLVECPDGFCNQFSAAGIRCLAISISIG</sequence>
<proteinExistence type="predicted"/>
<reference evidence="1" key="1">
    <citation type="submission" date="2013-05" db="EMBL/GenBank/DDBJ databases">
        <authorList>
            <person name="Yim A.K.Y."/>
            <person name="Chan T.F."/>
            <person name="Ji K.M."/>
            <person name="Liu X.Y."/>
            <person name="Zhou J.W."/>
            <person name="Li R.Q."/>
            <person name="Yang K.Y."/>
            <person name="Li J."/>
            <person name="Li M."/>
            <person name="Law P.T.W."/>
            <person name="Wu Y.L."/>
            <person name="Cai Z.L."/>
            <person name="Qin H."/>
            <person name="Bao Y."/>
            <person name="Leung R.K.K."/>
            <person name="Ng P.K.S."/>
            <person name="Zou J."/>
            <person name="Zhong X.J."/>
            <person name="Ran P.X."/>
            <person name="Zhong N.S."/>
            <person name="Liu Z.G."/>
            <person name="Tsui S.K.W."/>
        </authorList>
    </citation>
    <scope>NUCLEOTIDE SEQUENCE</scope>
    <source>
        <strain evidence="1">Derf</strain>
        <tissue evidence="1">Whole organism</tissue>
    </source>
</reference>
<evidence type="ECO:0000313" key="2">
    <source>
        <dbReference type="Proteomes" id="UP000790347"/>
    </source>
</evidence>
<organism evidence="1 2">
    <name type="scientific">Dermatophagoides farinae</name>
    <name type="common">American house dust mite</name>
    <dbReference type="NCBI Taxonomy" id="6954"/>
    <lineage>
        <taxon>Eukaryota</taxon>
        <taxon>Metazoa</taxon>
        <taxon>Ecdysozoa</taxon>
        <taxon>Arthropoda</taxon>
        <taxon>Chelicerata</taxon>
        <taxon>Arachnida</taxon>
        <taxon>Acari</taxon>
        <taxon>Acariformes</taxon>
        <taxon>Sarcoptiformes</taxon>
        <taxon>Astigmata</taxon>
        <taxon>Psoroptidia</taxon>
        <taxon>Analgoidea</taxon>
        <taxon>Pyroglyphidae</taxon>
        <taxon>Dermatophagoidinae</taxon>
        <taxon>Dermatophagoides</taxon>
    </lineage>
</organism>
<comment type="caution">
    <text evidence="1">The sequence shown here is derived from an EMBL/GenBank/DDBJ whole genome shotgun (WGS) entry which is preliminary data.</text>
</comment>
<dbReference type="AlphaFoldDB" id="A0A922L664"/>
<dbReference type="EMBL" id="ASGP02000002">
    <property type="protein sequence ID" value="KAH9521379.1"/>
    <property type="molecule type" value="Genomic_DNA"/>
</dbReference>